<reference evidence="1 2" key="1">
    <citation type="journal article" date="2015" name="Environ. Microbiol.">
        <title>Metagenome sequence of Elaphomyces granulatus from sporocarp tissue reveals Ascomycota ectomycorrhizal fingerprints of genome expansion and a Proteobacteria-rich microbiome.</title>
        <authorList>
            <person name="Quandt C.A."/>
            <person name="Kohler A."/>
            <person name="Hesse C.N."/>
            <person name="Sharpton T.J."/>
            <person name="Martin F."/>
            <person name="Spatafora J.W."/>
        </authorList>
    </citation>
    <scope>NUCLEOTIDE SEQUENCE [LARGE SCALE GENOMIC DNA]</scope>
    <source>
        <strain evidence="1 2">OSC145934</strain>
    </source>
</reference>
<proteinExistence type="predicted"/>
<dbReference type="EMBL" id="NPHW01004076">
    <property type="protein sequence ID" value="OXV08487.1"/>
    <property type="molecule type" value="Genomic_DNA"/>
</dbReference>
<name>A0A232LXF0_9EURO</name>
<keyword evidence="2" id="KW-1185">Reference proteome</keyword>
<comment type="caution">
    <text evidence="1">The sequence shown here is derived from an EMBL/GenBank/DDBJ whole genome shotgun (WGS) entry which is preliminary data.</text>
</comment>
<evidence type="ECO:0000313" key="1">
    <source>
        <dbReference type="EMBL" id="OXV08487.1"/>
    </source>
</evidence>
<dbReference type="Proteomes" id="UP000243515">
    <property type="component" value="Unassembled WGS sequence"/>
</dbReference>
<evidence type="ECO:0008006" key="3">
    <source>
        <dbReference type="Google" id="ProtNLM"/>
    </source>
</evidence>
<accession>A0A232LXF0</accession>
<dbReference type="AlphaFoldDB" id="A0A232LXF0"/>
<sequence length="79" mass="9172">MNDTLAESIHIAVYPSHSTLRLQPLDTGLFRPLASYYSTSLSNFIAATREYISVGKREFFSLFWNLACFPRSVFEKEYR</sequence>
<dbReference type="OrthoDB" id="4503213at2759"/>
<organism evidence="1 2">
    <name type="scientific">Elaphomyces granulatus</name>
    <dbReference type="NCBI Taxonomy" id="519963"/>
    <lineage>
        <taxon>Eukaryota</taxon>
        <taxon>Fungi</taxon>
        <taxon>Dikarya</taxon>
        <taxon>Ascomycota</taxon>
        <taxon>Pezizomycotina</taxon>
        <taxon>Eurotiomycetes</taxon>
        <taxon>Eurotiomycetidae</taxon>
        <taxon>Eurotiales</taxon>
        <taxon>Elaphomycetaceae</taxon>
        <taxon>Elaphomyces</taxon>
    </lineage>
</organism>
<protein>
    <recommendedName>
        <fullName evidence="3">DDE-1 domain-containing protein</fullName>
    </recommendedName>
</protein>
<gene>
    <name evidence="1" type="ORF">Egran_03750</name>
</gene>
<evidence type="ECO:0000313" key="2">
    <source>
        <dbReference type="Proteomes" id="UP000243515"/>
    </source>
</evidence>